<comment type="caution">
    <text evidence="1">The sequence shown here is derived from an EMBL/GenBank/DDBJ whole genome shotgun (WGS) entry which is preliminary data.</text>
</comment>
<organism evidence="1 2">
    <name type="scientific">Rhizopogon vesiculosus</name>
    <dbReference type="NCBI Taxonomy" id="180088"/>
    <lineage>
        <taxon>Eukaryota</taxon>
        <taxon>Fungi</taxon>
        <taxon>Dikarya</taxon>
        <taxon>Basidiomycota</taxon>
        <taxon>Agaricomycotina</taxon>
        <taxon>Agaricomycetes</taxon>
        <taxon>Agaricomycetidae</taxon>
        <taxon>Boletales</taxon>
        <taxon>Suillineae</taxon>
        <taxon>Rhizopogonaceae</taxon>
        <taxon>Rhizopogon</taxon>
    </lineage>
</organism>
<proteinExistence type="predicted"/>
<dbReference type="EMBL" id="LVVM01000321">
    <property type="protein sequence ID" value="OJA20982.1"/>
    <property type="molecule type" value="Genomic_DNA"/>
</dbReference>
<protein>
    <submittedName>
        <fullName evidence="1">Uncharacterized protein</fullName>
    </submittedName>
</protein>
<name>A0A1J8QH07_9AGAM</name>
<keyword evidence="2" id="KW-1185">Reference proteome</keyword>
<sequence>MRGTQDVSLQPLCIGICFSGALPRNLIHNVVPIHISVSIAEEYRPFTTPVMEALSLDGYPYSSSGSSISCEEAPVVNEIGHEQLSCDHVVYPDIPIPFLPLQHNFDPADSHHWSQLSEQIQRWLVTVPVDSQHWTWGRDAFWLAFVGACPDFPAGRWPRWDARIPLEGQFIEQWVGTGPATLGGDQTREGLLEQIWAEFCVHAMLFYPDPLVSVD</sequence>
<dbReference type="Proteomes" id="UP000183567">
    <property type="component" value="Unassembled WGS sequence"/>
</dbReference>
<evidence type="ECO:0000313" key="1">
    <source>
        <dbReference type="EMBL" id="OJA20982.1"/>
    </source>
</evidence>
<dbReference type="AlphaFoldDB" id="A0A1J8QH07"/>
<reference evidence="1 2" key="1">
    <citation type="submission" date="2016-03" db="EMBL/GenBank/DDBJ databases">
        <title>Comparative genomics of the ectomycorrhizal sister species Rhizopogon vinicolor and Rhizopogon vesiculosus (Basidiomycota: Boletales) reveals a divergence of the mating type B locus.</title>
        <authorList>
            <person name="Mujic A.B."/>
            <person name="Kuo A."/>
            <person name="Tritt A."/>
            <person name="Lipzen A."/>
            <person name="Chen C."/>
            <person name="Johnson J."/>
            <person name="Sharma A."/>
            <person name="Barry K."/>
            <person name="Grigoriev I.V."/>
            <person name="Spatafora J.W."/>
        </authorList>
    </citation>
    <scope>NUCLEOTIDE SEQUENCE [LARGE SCALE GENOMIC DNA]</scope>
    <source>
        <strain evidence="1 2">AM-OR11-056</strain>
    </source>
</reference>
<dbReference type="OrthoDB" id="3169660at2759"/>
<accession>A0A1J8QH07</accession>
<evidence type="ECO:0000313" key="2">
    <source>
        <dbReference type="Proteomes" id="UP000183567"/>
    </source>
</evidence>
<gene>
    <name evidence="1" type="ORF">AZE42_10827</name>
</gene>